<comment type="caution">
    <text evidence="3">The sequence shown here is derived from an EMBL/GenBank/DDBJ whole genome shotgun (WGS) entry which is preliminary data.</text>
</comment>
<dbReference type="AlphaFoldDB" id="A0A6G1CFV9"/>
<keyword evidence="2" id="KW-0812">Transmembrane</keyword>
<evidence type="ECO:0000256" key="2">
    <source>
        <dbReference type="SAM" id="Phobius"/>
    </source>
</evidence>
<dbReference type="OrthoDB" id="10602535at2759"/>
<feature type="compositionally biased region" description="Pro residues" evidence="1">
    <location>
        <begin position="78"/>
        <end position="93"/>
    </location>
</feature>
<organism evidence="3 4">
    <name type="scientific">Oryza meyeriana var. granulata</name>
    <dbReference type="NCBI Taxonomy" id="110450"/>
    <lineage>
        <taxon>Eukaryota</taxon>
        <taxon>Viridiplantae</taxon>
        <taxon>Streptophyta</taxon>
        <taxon>Embryophyta</taxon>
        <taxon>Tracheophyta</taxon>
        <taxon>Spermatophyta</taxon>
        <taxon>Magnoliopsida</taxon>
        <taxon>Liliopsida</taxon>
        <taxon>Poales</taxon>
        <taxon>Poaceae</taxon>
        <taxon>BOP clade</taxon>
        <taxon>Oryzoideae</taxon>
        <taxon>Oryzeae</taxon>
        <taxon>Oryzinae</taxon>
        <taxon>Oryza</taxon>
        <taxon>Oryza meyeriana</taxon>
    </lineage>
</organism>
<evidence type="ECO:0000256" key="1">
    <source>
        <dbReference type="SAM" id="MobiDB-lite"/>
    </source>
</evidence>
<reference evidence="3 4" key="1">
    <citation type="submission" date="2019-11" db="EMBL/GenBank/DDBJ databases">
        <title>Whole genome sequence of Oryza granulata.</title>
        <authorList>
            <person name="Li W."/>
        </authorList>
    </citation>
    <scope>NUCLEOTIDE SEQUENCE [LARGE SCALE GENOMIC DNA]</scope>
    <source>
        <strain evidence="4">cv. Menghai</strain>
        <tissue evidence="3">Leaf</tissue>
    </source>
</reference>
<dbReference type="Proteomes" id="UP000479710">
    <property type="component" value="Unassembled WGS sequence"/>
</dbReference>
<feature type="transmembrane region" description="Helical" evidence="2">
    <location>
        <begin position="34"/>
        <end position="54"/>
    </location>
</feature>
<proteinExistence type="predicted"/>
<keyword evidence="2" id="KW-1133">Transmembrane helix</keyword>
<feature type="region of interest" description="Disordered" evidence="1">
    <location>
        <begin position="62"/>
        <end position="115"/>
    </location>
</feature>
<keyword evidence="2" id="KW-0472">Membrane</keyword>
<evidence type="ECO:0000313" key="4">
    <source>
        <dbReference type="Proteomes" id="UP000479710"/>
    </source>
</evidence>
<sequence>MATFRDHLVVIGEAVCAIAADAAAAARAMDPSTVISLACAAFTVAVVLVCYADICGRLAALNPQPQPQPAGDKDNATPPQPEAPASASPPLPPLKESSTSAPTSANEKPFSSAVHKEGKEEPFAVDVRVKHRSFVVKIKLVASLIVLNQEFLLIQELILPSG</sequence>
<keyword evidence="4" id="KW-1185">Reference proteome</keyword>
<accession>A0A6G1CFV9</accession>
<evidence type="ECO:0000313" key="3">
    <source>
        <dbReference type="EMBL" id="KAF0898941.1"/>
    </source>
</evidence>
<protein>
    <submittedName>
        <fullName evidence="3">Uncharacterized protein</fullName>
    </submittedName>
</protein>
<gene>
    <name evidence="3" type="ORF">E2562_012645</name>
</gene>
<dbReference type="EMBL" id="SPHZ02000009">
    <property type="protein sequence ID" value="KAF0898941.1"/>
    <property type="molecule type" value="Genomic_DNA"/>
</dbReference>
<name>A0A6G1CFV9_9ORYZ</name>